<evidence type="ECO:0000256" key="7">
    <source>
        <dbReference type="PIRSR" id="PIRSR602129-50"/>
    </source>
</evidence>
<feature type="modified residue" description="N6-(pyridoxal phosphate)lysine" evidence="7">
    <location>
        <position position="337"/>
    </location>
</feature>
<evidence type="ECO:0000256" key="6">
    <source>
        <dbReference type="ARBA" id="ARBA00023239"/>
    </source>
</evidence>
<dbReference type="OrthoDB" id="392571at2759"/>
<dbReference type="Pfam" id="PF00282">
    <property type="entry name" value="Pyridoxal_deC"/>
    <property type="match status" value="1"/>
</dbReference>
<dbReference type="PANTHER" id="PTHR45677:SF8">
    <property type="entry name" value="CYSTEINE SULFINIC ACID DECARBOXYLASE"/>
    <property type="match status" value="1"/>
</dbReference>
<dbReference type="GO" id="GO:0005737">
    <property type="term" value="C:cytoplasm"/>
    <property type="evidence" value="ECO:0007669"/>
    <property type="project" value="TreeGrafter"/>
</dbReference>
<sequence length="552" mass="60665">MEQNCCYHITKDILVNGTPGPATTARSSDDLYDMSCDAQSHDAASPNVCFRFLKEVVALLVKEVLKDGTDVNKKVVEFRHPDELMRILDLELISEPTSNSELLQLCQQIVKYSVKTGHPHFFNQLYGGLDEHGLAGAWMTEALNTSQYTFEVAPVFTLMEKVVLDKMQQLIGFPEGDAIFCPGGSIANMYAINLARFHCFPEVKRKGMNGLPRMCILTSEKGHYSLTKGAALLGLGEDNVVKVTTDAAGRMRADALDSELTRLKSQGLVPVMVNATSGTTVMGSYDPLQPIATICERHGVWLHVDAAWGGSVLLSDKLRYKVKGIERADSVTWNPHKMMGAPLQCSAFFTRHKNLMTESHSTNAVYLFQQDKFYDVSYDTGDKSFQCGRKVDVLKLWLMWKAKGTNCFASEIESAFDCAQYLANKMKVTEGFRLLLEEPECTNVCFWFIPPSLRNQPETKEWWTKLGQDDGGRNDACGLPARRRPCQLLPDGGVQHQLYDREHGLRGAGDRPPWAGLVASLSGAGLVASLSGAGLVASLFGAGLVASLSGGS</sequence>
<dbReference type="AlphaFoldDB" id="A0A2T7PV13"/>
<organism evidence="9 10">
    <name type="scientific">Pomacea canaliculata</name>
    <name type="common">Golden apple snail</name>
    <dbReference type="NCBI Taxonomy" id="400727"/>
    <lineage>
        <taxon>Eukaryota</taxon>
        <taxon>Metazoa</taxon>
        <taxon>Spiralia</taxon>
        <taxon>Lophotrochozoa</taxon>
        <taxon>Mollusca</taxon>
        <taxon>Gastropoda</taxon>
        <taxon>Caenogastropoda</taxon>
        <taxon>Architaenioglossa</taxon>
        <taxon>Ampullarioidea</taxon>
        <taxon>Ampullariidae</taxon>
        <taxon>Pomacea</taxon>
    </lineage>
</organism>
<dbReference type="GO" id="GO:0016831">
    <property type="term" value="F:carboxy-lyase activity"/>
    <property type="evidence" value="ECO:0007669"/>
    <property type="project" value="UniProtKB-KW"/>
</dbReference>
<dbReference type="FunFam" id="3.40.640.10:FF:000016">
    <property type="entry name" value="Glutamate decarboxylase like 1"/>
    <property type="match status" value="1"/>
</dbReference>
<comment type="cofactor">
    <cofactor evidence="1 7 8">
        <name>pyridoxal 5'-phosphate</name>
        <dbReference type="ChEBI" id="CHEBI:597326"/>
    </cofactor>
</comment>
<dbReference type="STRING" id="400727.A0A2T7PV13"/>
<reference evidence="9 10" key="1">
    <citation type="submission" date="2018-04" db="EMBL/GenBank/DDBJ databases">
        <title>The genome of golden apple snail Pomacea canaliculata provides insight into stress tolerance and invasive adaptation.</title>
        <authorList>
            <person name="Liu C."/>
            <person name="Liu B."/>
            <person name="Ren Y."/>
            <person name="Zhang Y."/>
            <person name="Wang H."/>
            <person name="Li S."/>
            <person name="Jiang F."/>
            <person name="Yin L."/>
            <person name="Zhang G."/>
            <person name="Qian W."/>
            <person name="Fan W."/>
        </authorList>
    </citation>
    <scope>NUCLEOTIDE SEQUENCE [LARGE SCALE GENOMIC DNA]</scope>
    <source>
        <strain evidence="9">SZHN2017</strain>
        <tissue evidence="9">Muscle</tissue>
    </source>
</reference>
<evidence type="ECO:0000313" key="10">
    <source>
        <dbReference type="Proteomes" id="UP000245119"/>
    </source>
</evidence>
<dbReference type="Gene3D" id="3.40.640.10">
    <property type="entry name" value="Type I PLP-dependent aspartate aminotransferase-like (Major domain)"/>
    <property type="match status" value="1"/>
</dbReference>
<dbReference type="PROSITE" id="PS00392">
    <property type="entry name" value="DDC_GAD_HDC_YDC"/>
    <property type="match status" value="1"/>
</dbReference>
<proteinExistence type="inferred from homology"/>
<dbReference type="SUPFAM" id="SSF53383">
    <property type="entry name" value="PLP-dependent transferases"/>
    <property type="match status" value="1"/>
</dbReference>
<dbReference type="EMBL" id="PZQS01000002">
    <property type="protein sequence ID" value="PVD37265.1"/>
    <property type="molecule type" value="Genomic_DNA"/>
</dbReference>
<keyword evidence="10" id="KW-1185">Reference proteome</keyword>
<keyword evidence="5 7" id="KW-0663">Pyridoxal phosphate</keyword>
<comment type="similarity">
    <text evidence="2 8">Belongs to the group II decarboxylase family.</text>
</comment>
<evidence type="ECO:0000313" key="9">
    <source>
        <dbReference type="EMBL" id="PVD37265.1"/>
    </source>
</evidence>
<evidence type="ECO:0000256" key="5">
    <source>
        <dbReference type="ARBA" id="ARBA00022898"/>
    </source>
</evidence>
<name>A0A2T7PV13_POMCA</name>
<dbReference type="GO" id="GO:0019752">
    <property type="term" value="P:carboxylic acid metabolic process"/>
    <property type="evidence" value="ECO:0007669"/>
    <property type="project" value="InterPro"/>
</dbReference>
<dbReference type="Proteomes" id="UP000245119">
    <property type="component" value="Linkage Group LG2"/>
</dbReference>
<evidence type="ECO:0000256" key="4">
    <source>
        <dbReference type="ARBA" id="ARBA00022793"/>
    </source>
</evidence>
<evidence type="ECO:0000256" key="8">
    <source>
        <dbReference type="RuleBase" id="RU000382"/>
    </source>
</evidence>
<dbReference type="Gene3D" id="3.90.1150.170">
    <property type="match status" value="1"/>
</dbReference>
<comment type="caution">
    <text evidence="9">The sequence shown here is derived from an EMBL/GenBank/DDBJ whole genome shotgun (WGS) entry which is preliminary data.</text>
</comment>
<protein>
    <recommendedName>
        <fullName evidence="11">Cysteine sulfinic acid decarboxylase</fullName>
    </recommendedName>
</protein>
<dbReference type="InterPro" id="IPR021115">
    <property type="entry name" value="Pyridoxal-P_BS"/>
</dbReference>
<accession>A0A2T7PV13</accession>
<evidence type="ECO:0008006" key="11">
    <source>
        <dbReference type="Google" id="ProtNLM"/>
    </source>
</evidence>
<evidence type="ECO:0000256" key="3">
    <source>
        <dbReference type="ARBA" id="ARBA00011738"/>
    </source>
</evidence>
<dbReference type="PANTHER" id="PTHR45677">
    <property type="entry name" value="GLUTAMATE DECARBOXYLASE-RELATED"/>
    <property type="match status" value="1"/>
</dbReference>
<evidence type="ECO:0000256" key="2">
    <source>
        <dbReference type="ARBA" id="ARBA00009533"/>
    </source>
</evidence>
<dbReference type="InterPro" id="IPR015421">
    <property type="entry name" value="PyrdxlP-dep_Trfase_major"/>
</dbReference>
<dbReference type="InterPro" id="IPR002129">
    <property type="entry name" value="PyrdxlP-dep_de-COase"/>
</dbReference>
<evidence type="ECO:0000256" key="1">
    <source>
        <dbReference type="ARBA" id="ARBA00001933"/>
    </source>
</evidence>
<gene>
    <name evidence="9" type="ORF">C0Q70_04262</name>
</gene>
<keyword evidence="4" id="KW-0210">Decarboxylase</keyword>
<dbReference type="GO" id="GO:0030170">
    <property type="term" value="F:pyridoxal phosphate binding"/>
    <property type="evidence" value="ECO:0007669"/>
    <property type="project" value="InterPro"/>
</dbReference>
<comment type="subunit">
    <text evidence="3">Homodimer.</text>
</comment>
<dbReference type="InterPro" id="IPR015424">
    <property type="entry name" value="PyrdxlP-dep_Trfase"/>
</dbReference>
<keyword evidence="6 8" id="KW-0456">Lyase</keyword>